<keyword evidence="4" id="KW-1185">Reference proteome</keyword>
<evidence type="ECO:0000313" key="3">
    <source>
        <dbReference type="EMBL" id="ULP52491.1"/>
    </source>
</evidence>
<dbReference type="InterPro" id="IPR002347">
    <property type="entry name" value="SDR_fam"/>
</dbReference>
<keyword evidence="2" id="KW-0560">Oxidoreductase</keyword>
<proteinExistence type="inferred from homology"/>
<dbReference type="PROSITE" id="PS00061">
    <property type="entry name" value="ADH_SHORT"/>
    <property type="match status" value="1"/>
</dbReference>
<dbReference type="PRINTS" id="PR00080">
    <property type="entry name" value="SDRFAMILY"/>
</dbReference>
<dbReference type="PANTHER" id="PTHR24321:SF8">
    <property type="entry name" value="ESTRADIOL 17-BETA-DEHYDROGENASE 8-RELATED"/>
    <property type="match status" value="1"/>
</dbReference>
<dbReference type="InterPro" id="IPR036291">
    <property type="entry name" value="NAD(P)-bd_dom_sf"/>
</dbReference>
<dbReference type="Gene3D" id="3.40.50.720">
    <property type="entry name" value="NAD(P)-binding Rossmann-like Domain"/>
    <property type="match status" value="1"/>
</dbReference>
<dbReference type="RefSeq" id="WP_011741958.1">
    <property type="nucleotide sequence ID" value="NZ_CP085200.1"/>
</dbReference>
<gene>
    <name evidence="3" type="ORF">MJO63_03975</name>
</gene>
<dbReference type="EMBL" id="CP092429">
    <property type="protein sequence ID" value="ULP52491.1"/>
    <property type="molecule type" value="Genomic_DNA"/>
</dbReference>
<sequence>MSYSHPESLRGHVAIVTGAARGVGKGVTAALLERGAAVLLVDILDQALAATTAELDSTGRAKMLVADLRDPDSAQRIVAAAVDAFGTVHGLVNNAIATNEPKPFVEITTEDLALDHDVGPRATFLLMQAVYPVMVEAGGGSIVNLGSGTGTGGEAKWGGYAAAKEAIRGLSKVAALEWGRDNIRVNVIRPFAESDGVELWKQFAPDDYAKALRRVPMRRIGDVRTDVGALVAFLLSSDASFITAQTIHVDGGTAAASDSRPVRADALACRS</sequence>
<evidence type="ECO:0000256" key="2">
    <source>
        <dbReference type="ARBA" id="ARBA00023002"/>
    </source>
</evidence>
<evidence type="ECO:0000256" key="1">
    <source>
        <dbReference type="ARBA" id="ARBA00006484"/>
    </source>
</evidence>
<dbReference type="Pfam" id="PF13561">
    <property type="entry name" value="adh_short_C2"/>
    <property type="match status" value="1"/>
</dbReference>
<protein>
    <submittedName>
        <fullName evidence="3">SDR family oxidoreductase</fullName>
    </submittedName>
</protein>
<dbReference type="PRINTS" id="PR00081">
    <property type="entry name" value="GDHRDH"/>
</dbReference>
<dbReference type="Proteomes" id="UP001055253">
    <property type="component" value="Chromosome"/>
</dbReference>
<name>A0ABY3VE63_MYCUL</name>
<dbReference type="PANTHER" id="PTHR24321">
    <property type="entry name" value="DEHYDROGENASES, SHORT CHAIN"/>
    <property type="match status" value="1"/>
</dbReference>
<reference evidence="3" key="1">
    <citation type="submission" date="2022-08" db="EMBL/GenBank/DDBJ databases">
        <title>Whole genome sequencing of non-tuberculosis mycobacteria type-strains.</title>
        <authorList>
            <person name="Igarashi Y."/>
            <person name="Osugi A."/>
            <person name="Mitarai S."/>
        </authorList>
    </citation>
    <scope>NUCLEOTIDE SEQUENCE</scope>
    <source>
        <strain evidence="3">ATCC 19423</strain>
    </source>
</reference>
<evidence type="ECO:0000313" key="4">
    <source>
        <dbReference type="Proteomes" id="UP001055253"/>
    </source>
</evidence>
<dbReference type="CDD" id="cd05233">
    <property type="entry name" value="SDR_c"/>
    <property type="match status" value="1"/>
</dbReference>
<accession>A0ABY3VE63</accession>
<organism evidence="3 4">
    <name type="scientific">Mycobacterium ulcerans</name>
    <dbReference type="NCBI Taxonomy" id="1809"/>
    <lineage>
        <taxon>Bacteria</taxon>
        <taxon>Bacillati</taxon>
        <taxon>Actinomycetota</taxon>
        <taxon>Actinomycetes</taxon>
        <taxon>Mycobacteriales</taxon>
        <taxon>Mycobacteriaceae</taxon>
        <taxon>Mycobacterium</taxon>
        <taxon>Mycobacterium ulcerans group</taxon>
    </lineage>
</organism>
<dbReference type="SUPFAM" id="SSF51735">
    <property type="entry name" value="NAD(P)-binding Rossmann-fold domains"/>
    <property type="match status" value="1"/>
</dbReference>
<dbReference type="InterPro" id="IPR020904">
    <property type="entry name" value="Sc_DH/Rdtase_CS"/>
</dbReference>
<comment type="similarity">
    <text evidence="1">Belongs to the short-chain dehydrogenases/reductases (SDR) family.</text>
</comment>